<name>A0A9P7FNP0_9AGAR</name>
<keyword evidence="2" id="KW-1185">Reference proteome</keyword>
<dbReference type="AlphaFoldDB" id="A0A9P7FNP0"/>
<sequence length="332" mass="37428">MLIPEIPKFADGDVTLLITHSTSILVLDIPSSFGLPWGQLTRLRLFQLMTPLSFNWIIFQCPHLVHASFSVDIQQRTEFDSDEWSPDLFTLAHLVTLRLSIQGVSPEGETVENTIRRLVLPSMRDFELYVDNSRQKFPLSPIFPPLHTYKTSPGSAMSLTRLVLVNTYSNQRSEFASMLCACTALETLAMQFMKNCSEEVLAVLLQPTDTIPPPSLPSLAAFIWVIDAGDTSGFALKLNNLVQAWTSNPARCRPFGAVTIYALGEYAAELKLIKDEFREIKVLLGPWREGRQIDGCVAIAHSGMVLRTRTEAWTFTLTGKDDQWCYRDWPQE</sequence>
<gene>
    <name evidence="1" type="ORF">H0H81_011095</name>
</gene>
<proteinExistence type="predicted"/>
<evidence type="ECO:0000313" key="1">
    <source>
        <dbReference type="EMBL" id="KAG5635477.1"/>
    </source>
</evidence>
<comment type="caution">
    <text evidence="1">The sequence shown here is derived from an EMBL/GenBank/DDBJ whole genome shotgun (WGS) entry which is preliminary data.</text>
</comment>
<organism evidence="1 2">
    <name type="scientific">Sphagnurus paluster</name>
    <dbReference type="NCBI Taxonomy" id="117069"/>
    <lineage>
        <taxon>Eukaryota</taxon>
        <taxon>Fungi</taxon>
        <taxon>Dikarya</taxon>
        <taxon>Basidiomycota</taxon>
        <taxon>Agaricomycotina</taxon>
        <taxon>Agaricomycetes</taxon>
        <taxon>Agaricomycetidae</taxon>
        <taxon>Agaricales</taxon>
        <taxon>Tricholomatineae</taxon>
        <taxon>Lyophyllaceae</taxon>
        <taxon>Sphagnurus</taxon>
    </lineage>
</organism>
<dbReference type="EMBL" id="JABCKI010006081">
    <property type="protein sequence ID" value="KAG5635477.1"/>
    <property type="molecule type" value="Genomic_DNA"/>
</dbReference>
<protein>
    <submittedName>
        <fullName evidence="1">Uncharacterized protein</fullName>
    </submittedName>
</protein>
<reference evidence="1" key="2">
    <citation type="submission" date="2021-10" db="EMBL/GenBank/DDBJ databases">
        <title>Phylogenomics reveals ancestral predisposition of the termite-cultivated fungus Termitomyces towards a domesticated lifestyle.</title>
        <authorList>
            <person name="Auxier B."/>
            <person name="Grum-Grzhimaylo A."/>
            <person name="Cardenas M.E."/>
            <person name="Lodge J.D."/>
            <person name="Laessoe T."/>
            <person name="Pedersen O."/>
            <person name="Smith M.E."/>
            <person name="Kuyper T.W."/>
            <person name="Franco-Molano E.A."/>
            <person name="Baroni T.J."/>
            <person name="Aanen D.K."/>
        </authorList>
    </citation>
    <scope>NUCLEOTIDE SEQUENCE</scope>
    <source>
        <strain evidence="1">D49</strain>
    </source>
</reference>
<reference evidence="1" key="1">
    <citation type="submission" date="2021-02" db="EMBL/GenBank/DDBJ databases">
        <authorList>
            <person name="Nieuwenhuis M."/>
            <person name="Van De Peppel L.J.J."/>
        </authorList>
    </citation>
    <scope>NUCLEOTIDE SEQUENCE</scope>
    <source>
        <strain evidence="1">D49</strain>
    </source>
</reference>
<dbReference type="Proteomes" id="UP000717328">
    <property type="component" value="Unassembled WGS sequence"/>
</dbReference>
<accession>A0A9P7FNP0</accession>
<evidence type="ECO:0000313" key="2">
    <source>
        <dbReference type="Proteomes" id="UP000717328"/>
    </source>
</evidence>